<organism evidence="2 3">
    <name type="scientific">Bonamia ostreae</name>
    <dbReference type="NCBI Taxonomy" id="126728"/>
    <lineage>
        <taxon>Eukaryota</taxon>
        <taxon>Sar</taxon>
        <taxon>Rhizaria</taxon>
        <taxon>Endomyxa</taxon>
        <taxon>Ascetosporea</taxon>
        <taxon>Haplosporida</taxon>
        <taxon>Bonamia</taxon>
    </lineage>
</organism>
<dbReference type="EMBL" id="JBDODL010000266">
    <property type="protein sequence ID" value="MES1919361.1"/>
    <property type="molecule type" value="Genomic_DNA"/>
</dbReference>
<comment type="caution">
    <text evidence="2">The sequence shown here is derived from an EMBL/GenBank/DDBJ whole genome shotgun (WGS) entry which is preliminary data.</text>
</comment>
<keyword evidence="3" id="KW-1185">Reference proteome</keyword>
<keyword evidence="1" id="KW-0812">Transmembrane</keyword>
<evidence type="ECO:0000256" key="1">
    <source>
        <dbReference type="SAM" id="Phobius"/>
    </source>
</evidence>
<accession>A0ABV2AI53</accession>
<evidence type="ECO:0000313" key="3">
    <source>
        <dbReference type="Proteomes" id="UP001439008"/>
    </source>
</evidence>
<name>A0ABV2AI53_9EUKA</name>
<proteinExistence type="predicted"/>
<keyword evidence="1" id="KW-0472">Membrane</keyword>
<sequence length="156" mass="17175">MANINKVEKKKAESLEHCFQRLLIHERVVWESKMALLRVLIWKTIGGLSRTFISIKRRPFVAAIASSMALLMSPLVLSVSILVSFCALCTSGLLIGLVLLFAPLMALLVVVTAIVLLCSVASASTMLFLMRSIAFLSKKIVRRGEKFGSEIAVVRN</sequence>
<protein>
    <submittedName>
        <fullName evidence="2">Uncharacterized protein</fullName>
    </submittedName>
</protein>
<feature type="transmembrane region" description="Helical" evidence="1">
    <location>
        <begin position="74"/>
        <end position="101"/>
    </location>
</feature>
<evidence type="ECO:0000313" key="2">
    <source>
        <dbReference type="EMBL" id="MES1919361.1"/>
    </source>
</evidence>
<keyword evidence="1" id="KW-1133">Transmembrane helix</keyword>
<feature type="transmembrane region" description="Helical" evidence="1">
    <location>
        <begin position="107"/>
        <end position="129"/>
    </location>
</feature>
<reference evidence="2 3" key="1">
    <citation type="journal article" date="2024" name="BMC Biol.">
        <title>Comparative genomics of Ascetosporea gives new insight into the evolutionary basis for animal parasitism in Rhizaria.</title>
        <authorList>
            <person name="Hiltunen Thoren M."/>
            <person name="Onut-Brannstrom I."/>
            <person name="Alfjorden A."/>
            <person name="Peckova H."/>
            <person name="Swords F."/>
            <person name="Hooper C."/>
            <person name="Holzer A.S."/>
            <person name="Bass D."/>
            <person name="Burki F."/>
        </authorList>
    </citation>
    <scope>NUCLEOTIDE SEQUENCE [LARGE SCALE GENOMIC DNA]</scope>
    <source>
        <strain evidence="2">20-A016</strain>
    </source>
</reference>
<dbReference type="Proteomes" id="UP001439008">
    <property type="component" value="Unassembled WGS sequence"/>
</dbReference>
<gene>
    <name evidence="2" type="ORF">MHBO_001207</name>
</gene>